<dbReference type="SUPFAM" id="SSF56059">
    <property type="entry name" value="Glutathione synthetase ATP-binding domain-like"/>
    <property type="match status" value="1"/>
</dbReference>
<name>A0A9P4M9G1_9PEZI</name>
<dbReference type="InterPro" id="IPR003806">
    <property type="entry name" value="ATP-grasp_PylC-type"/>
</dbReference>
<keyword evidence="1" id="KW-0547">Nucleotide-binding</keyword>
<organism evidence="3 4">
    <name type="scientific">Rhizodiscina lignyota</name>
    <dbReference type="NCBI Taxonomy" id="1504668"/>
    <lineage>
        <taxon>Eukaryota</taxon>
        <taxon>Fungi</taxon>
        <taxon>Dikarya</taxon>
        <taxon>Ascomycota</taxon>
        <taxon>Pezizomycotina</taxon>
        <taxon>Dothideomycetes</taxon>
        <taxon>Pleosporomycetidae</taxon>
        <taxon>Aulographales</taxon>
        <taxon>Rhizodiscinaceae</taxon>
        <taxon>Rhizodiscina</taxon>
    </lineage>
</organism>
<keyword evidence="1" id="KW-0067">ATP-binding</keyword>
<dbReference type="AlphaFoldDB" id="A0A9P4M9G1"/>
<keyword evidence="4" id="KW-1185">Reference proteome</keyword>
<dbReference type="GO" id="GO:0046872">
    <property type="term" value="F:metal ion binding"/>
    <property type="evidence" value="ECO:0007669"/>
    <property type="project" value="InterPro"/>
</dbReference>
<evidence type="ECO:0000256" key="1">
    <source>
        <dbReference type="PROSITE-ProRule" id="PRU00409"/>
    </source>
</evidence>
<accession>A0A9P4M9G1</accession>
<dbReference type="GO" id="GO:0005524">
    <property type="term" value="F:ATP binding"/>
    <property type="evidence" value="ECO:0007669"/>
    <property type="project" value="UniProtKB-UniRule"/>
</dbReference>
<dbReference type="Gene3D" id="3.40.50.20">
    <property type="match status" value="1"/>
</dbReference>
<dbReference type="PROSITE" id="PS50975">
    <property type="entry name" value="ATP_GRASP"/>
    <property type="match status" value="1"/>
</dbReference>
<dbReference type="Gene3D" id="3.30.470.20">
    <property type="entry name" value="ATP-grasp fold, B domain"/>
    <property type="match status" value="1"/>
</dbReference>
<dbReference type="InterPro" id="IPR011761">
    <property type="entry name" value="ATP-grasp"/>
</dbReference>
<reference evidence="3" key="1">
    <citation type="journal article" date="2020" name="Stud. Mycol.">
        <title>101 Dothideomycetes genomes: a test case for predicting lifestyles and emergence of pathogens.</title>
        <authorList>
            <person name="Haridas S."/>
            <person name="Albert R."/>
            <person name="Binder M."/>
            <person name="Bloem J."/>
            <person name="Labutti K."/>
            <person name="Salamov A."/>
            <person name="Andreopoulos B."/>
            <person name="Baker S."/>
            <person name="Barry K."/>
            <person name="Bills G."/>
            <person name="Bluhm B."/>
            <person name="Cannon C."/>
            <person name="Castanera R."/>
            <person name="Culley D."/>
            <person name="Daum C."/>
            <person name="Ezra D."/>
            <person name="Gonzalez J."/>
            <person name="Henrissat B."/>
            <person name="Kuo A."/>
            <person name="Liang C."/>
            <person name="Lipzen A."/>
            <person name="Lutzoni F."/>
            <person name="Magnuson J."/>
            <person name="Mondo S."/>
            <person name="Nolan M."/>
            <person name="Ohm R."/>
            <person name="Pangilinan J."/>
            <person name="Park H.-J."/>
            <person name="Ramirez L."/>
            <person name="Alfaro M."/>
            <person name="Sun H."/>
            <person name="Tritt A."/>
            <person name="Yoshinaga Y."/>
            <person name="Zwiers L.-H."/>
            <person name="Turgeon B."/>
            <person name="Goodwin S."/>
            <person name="Spatafora J."/>
            <person name="Crous P."/>
            <person name="Grigoriev I."/>
        </authorList>
    </citation>
    <scope>NUCLEOTIDE SEQUENCE</scope>
    <source>
        <strain evidence="3">CBS 133067</strain>
    </source>
</reference>
<comment type="caution">
    <text evidence="3">The sequence shown here is derived from an EMBL/GenBank/DDBJ whole genome shotgun (WGS) entry which is preliminary data.</text>
</comment>
<sequence length="424" mass="48809">MPPTYNDHNPKKLNTGRLNILLSNGRFPVSLDLARQLHHAGHRVFTVDPMEFHICKFSMAVKRSWQTPAPFEDPEGYIEAVKKVIRKADIDMIIPIHEELFYLAESREPEITERLFAGPFLELYQMHNKWEFSETLGRYGLDRPEASLCSTREDVEKLDKSREWALKPVLGRSSTGVHHLKFNEPIDWDNIPLSPENPHIAQEWLKGNRYCTYGVFRSGNVQAFVTYPVLETIDGSSAVYFQATEHEKIKDYVMKLAKELRLTGQFAFDFIETGHRIVAIECNPRATSGIHLWSRTPKLAVAITDTSCSLEELAARPGVARQTAPGMFMWEHKRANARRYFQHMSRLLCTRDVIWSGRDFITVLMQPFLLASYYRIAHDMGGIPLAEMFQSQLLWTPGMFGESKRLELEGKQVGKLVKEWVPKV</sequence>
<evidence type="ECO:0000313" key="4">
    <source>
        <dbReference type="Proteomes" id="UP000799772"/>
    </source>
</evidence>
<dbReference type="Pfam" id="PF02655">
    <property type="entry name" value="ATP-grasp_3"/>
    <property type="match status" value="1"/>
</dbReference>
<feature type="domain" description="ATP-grasp" evidence="2">
    <location>
        <begin position="133"/>
        <end position="314"/>
    </location>
</feature>
<evidence type="ECO:0000313" key="3">
    <source>
        <dbReference type="EMBL" id="KAF2099327.1"/>
    </source>
</evidence>
<dbReference type="Proteomes" id="UP000799772">
    <property type="component" value="Unassembled WGS sequence"/>
</dbReference>
<dbReference type="EMBL" id="ML978125">
    <property type="protein sequence ID" value="KAF2099327.1"/>
    <property type="molecule type" value="Genomic_DNA"/>
</dbReference>
<evidence type="ECO:0000259" key="2">
    <source>
        <dbReference type="PROSITE" id="PS50975"/>
    </source>
</evidence>
<gene>
    <name evidence="3" type="ORF">NA57DRAFT_37871</name>
</gene>
<protein>
    <recommendedName>
        <fullName evidence="2">ATP-grasp domain-containing protein</fullName>
    </recommendedName>
</protein>
<proteinExistence type="predicted"/>
<dbReference type="OrthoDB" id="186626at2759"/>